<keyword evidence="2" id="KW-0805">Transcription regulation</keyword>
<evidence type="ECO:0000256" key="3">
    <source>
        <dbReference type="ARBA" id="ARBA00023125"/>
    </source>
</evidence>
<sequence>MSLSLRQLRIFEATARLGRLTAAADEQALSQSAASQALKELEVSLGYRLFSRNSRELVITEMGRDILPRVRDILINVERLNTPQGGGISGSFRVAASVTIASYLFAPLMADFIRQYPQVEPDLQIANTRQVIAGLEKGQAQIGLIEGPSSHPQLQIIPWRSDELLVFCSQTHPLAQAGHLSVEQMLQQRWILREQGSGTREVFDRALQQVNGNVTMVMALNRQEAIKQSVKAGLGIGCLSRLAVAEELRRGELVVLQTPLQLSRQLSVVVTSDTCSNPLVQAFLHFLQLPEAAPLQPHPVASSAPISR</sequence>
<comment type="similarity">
    <text evidence="1">Belongs to the LysR transcriptional regulatory family.</text>
</comment>
<evidence type="ECO:0000256" key="2">
    <source>
        <dbReference type="ARBA" id="ARBA00023015"/>
    </source>
</evidence>
<gene>
    <name evidence="6" type="ORF">JW498_03820</name>
</gene>
<dbReference type="InterPro" id="IPR036390">
    <property type="entry name" value="WH_DNA-bd_sf"/>
</dbReference>
<accession>A0ABS2W448</accession>
<keyword evidence="7" id="KW-1185">Reference proteome</keyword>
<dbReference type="PROSITE" id="PS50931">
    <property type="entry name" value="HTH_LYSR"/>
    <property type="match status" value="1"/>
</dbReference>
<evidence type="ECO:0000313" key="7">
    <source>
        <dbReference type="Proteomes" id="UP000760472"/>
    </source>
</evidence>
<organism evidence="6 7">
    <name type="scientific">Amphritea pacifica</name>
    <dbReference type="NCBI Taxonomy" id="2811233"/>
    <lineage>
        <taxon>Bacteria</taxon>
        <taxon>Pseudomonadati</taxon>
        <taxon>Pseudomonadota</taxon>
        <taxon>Gammaproteobacteria</taxon>
        <taxon>Oceanospirillales</taxon>
        <taxon>Oceanospirillaceae</taxon>
        <taxon>Amphritea</taxon>
    </lineage>
</organism>
<dbReference type="InterPro" id="IPR005119">
    <property type="entry name" value="LysR_subst-bd"/>
</dbReference>
<dbReference type="InterPro" id="IPR036388">
    <property type="entry name" value="WH-like_DNA-bd_sf"/>
</dbReference>
<comment type="caution">
    <text evidence="6">The sequence shown here is derived from an EMBL/GenBank/DDBJ whole genome shotgun (WGS) entry which is preliminary data.</text>
</comment>
<dbReference type="RefSeq" id="WP_205212960.1">
    <property type="nucleotide sequence ID" value="NZ_JAFFZP010000004.1"/>
</dbReference>
<dbReference type="Gene3D" id="1.10.10.10">
    <property type="entry name" value="Winged helix-like DNA-binding domain superfamily/Winged helix DNA-binding domain"/>
    <property type="match status" value="1"/>
</dbReference>
<protein>
    <submittedName>
        <fullName evidence="6">LysR family transcriptional regulator</fullName>
    </submittedName>
</protein>
<dbReference type="EMBL" id="JAFFZP010000004">
    <property type="protein sequence ID" value="MBN0986489.1"/>
    <property type="molecule type" value="Genomic_DNA"/>
</dbReference>
<dbReference type="SUPFAM" id="SSF53850">
    <property type="entry name" value="Periplasmic binding protein-like II"/>
    <property type="match status" value="1"/>
</dbReference>
<keyword evidence="3" id="KW-0238">DNA-binding</keyword>
<dbReference type="PANTHER" id="PTHR30126">
    <property type="entry name" value="HTH-TYPE TRANSCRIPTIONAL REGULATOR"/>
    <property type="match status" value="1"/>
</dbReference>
<dbReference type="SUPFAM" id="SSF46785">
    <property type="entry name" value="Winged helix' DNA-binding domain"/>
    <property type="match status" value="1"/>
</dbReference>
<dbReference type="Proteomes" id="UP000760472">
    <property type="component" value="Unassembled WGS sequence"/>
</dbReference>
<evidence type="ECO:0000256" key="1">
    <source>
        <dbReference type="ARBA" id="ARBA00009437"/>
    </source>
</evidence>
<evidence type="ECO:0000313" key="6">
    <source>
        <dbReference type="EMBL" id="MBN0986489.1"/>
    </source>
</evidence>
<dbReference type="InterPro" id="IPR000847">
    <property type="entry name" value="LysR_HTH_N"/>
</dbReference>
<proteinExistence type="inferred from homology"/>
<dbReference type="PANTHER" id="PTHR30126:SF94">
    <property type="entry name" value="LYSR FAMILY TRANSCRIPTIONAL REGULATOR"/>
    <property type="match status" value="1"/>
</dbReference>
<dbReference type="Pfam" id="PF03466">
    <property type="entry name" value="LysR_substrate"/>
    <property type="match status" value="1"/>
</dbReference>
<evidence type="ECO:0000256" key="4">
    <source>
        <dbReference type="ARBA" id="ARBA00023163"/>
    </source>
</evidence>
<dbReference type="Pfam" id="PF00126">
    <property type="entry name" value="HTH_1"/>
    <property type="match status" value="1"/>
</dbReference>
<name>A0ABS2W448_9GAMM</name>
<dbReference type="CDD" id="cd08420">
    <property type="entry name" value="PBP2_CysL_like"/>
    <property type="match status" value="1"/>
</dbReference>
<reference evidence="6 7" key="1">
    <citation type="submission" date="2021-02" db="EMBL/GenBank/DDBJ databases">
        <title>A novel species of genus Amphritea isolated from a fishpond in China.</title>
        <authorList>
            <person name="Lu H."/>
        </authorList>
    </citation>
    <scope>NUCLEOTIDE SEQUENCE [LARGE SCALE GENOMIC DNA]</scope>
    <source>
        <strain evidence="6 7">RP18W</strain>
    </source>
</reference>
<dbReference type="PRINTS" id="PR00039">
    <property type="entry name" value="HTHLYSR"/>
</dbReference>
<evidence type="ECO:0000259" key="5">
    <source>
        <dbReference type="PROSITE" id="PS50931"/>
    </source>
</evidence>
<feature type="domain" description="HTH lysR-type" evidence="5">
    <location>
        <begin position="3"/>
        <end position="60"/>
    </location>
</feature>
<dbReference type="Gene3D" id="3.40.190.290">
    <property type="match status" value="1"/>
</dbReference>
<keyword evidence="4" id="KW-0804">Transcription</keyword>